<dbReference type="Proteomes" id="UP000094444">
    <property type="component" value="Unassembled WGS sequence"/>
</dbReference>
<proteinExistence type="predicted"/>
<sequence length="102" mass="10370">MCSFQALVAILMAAMVHVGYGAHGQGIKAMSVMLATALVDVATSSGFQHSVIAAPGGPLGPGALAVEPSRLELLHRGANDTGSCFHVSNSTVAENDTPVWVP</sequence>
<evidence type="ECO:0000313" key="3">
    <source>
        <dbReference type="Proteomes" id="UP000094444"/>
    </source>
</evidence>
<protein>
    <submittedName>
        <fullName evidence="2">Uncharacterized protein</fullName>
    </submittedName>
</protein>
<evidence type="ECO:0000313" key="2">
    <source>
        <dbReference type="EMBL" id="POS79246.1"/>
    </source>
</evidence>
<accession>A0A2P5I9R9</accession>
<gene>
    <name evidence="2" type="ORF">DHEL01_v202369</name>
</gene>
<reference evidence="2" key="1">
    <citation type="submission" date="2017-09" db="EMBL/GenBank/DDBJ databases">
        <title>Polyketide synthases of a Diaporthe helianthi virulent isolate.</title>
        <authorList>
            <person name="Baroncelli R."/>
        </authorList>
    </citation>
    <scope>NUCLEOTIDE SEQUENCE [LARGE SCALE GENOMIC DNA]</scope>
    <source>
        <strain evidence="2">7/96</strain>
    </source>
</reference>
<feature type="chain" id="PRO_5015132147" evidence="1">
    <location>
        <begin position="22"/>
        <end position="102"/>
    </location>
</feature>
<organism evidence="2 3">
    <name type="scientific">Diaporthe helianthi</name>
    <dbReference type="NCBI Taxonomy" id="158607"/>
    <lineage>
        <taxon>Eukaryota</taxon>
        <taxon>Fungi</taxon>
        <taxon>Dikarya</taxon>
        <taxon>Ascomycota</taxon>
        <taxon>Pezizomycotina</taxon>
        <taxon>Sordariomycetes</taxon>
        <taxon>Sordariomycetidae</taxon>
        <taxon>Diaporthales</taxon>
        <taxon>Diaporthaceae</taxon>
        <taxon>Diaporthe</taxon>
    </lineage>
</organism>
<dbReference type="EMBL" id="MAVT02000128">
    <property type="protein sequence ID" value="POS79246.1"/>
    <property type="molecule type" value="Genomic_DNA"/>
</dbReference>
<name>A0A2P5I9R9_DIAHE</name>
<feature type="signal peptide" evidence="1">
    <location>
        <begin position="1"/>
        <end position="21"/>
    </location>
</feature>
<keyword evidence="3" id="KW-1185">Reference proteome</keyword>
<comment type="caution">
    <text evidence="2">The sequence shown here is derived from an EMBL/GenBank/DDBJ whole genome shotgun (WGS) entry which is preliminary data.</text>
</comment>
<evidence type="ECO:0000256" key="1">
    <source>
        <dbReference type="SAM" id="SignalP"/>
    </source>
</evidence>
<keyword evidence="1" id="KW-0732">Signal</keyword>
<dbReference type="OrthoDB" id="5225061at2759"/>
<dbReference type="InParanoid" id="A0A2P5I9R9"/>
<dbReference type="AlphaFoldDB" id="A0A2P5I9R9"/>